<name>A0A1B6NVF6_9ZZZZ</name>
<dbReference type="InterPro" id="IPR036291">
    <property type="entry name" value="NAD(P)-bd_dom_sf"/>
</dbReference>
<dbReference type="EMBL" id="AYSL01000537">
    <property type="protein sequence ID" value="KTF07444.1"/>
    <property type="molecule type" value="Genomic_DNA"/>
</dbReference>
<dbReference type="InterPro" id="IPR002347">
    <property type="entry name" value="SDR_fam"/>
</dbReference>
<comment type="caution">
    <text evidence="1">The sequence shown here is derived from an EMBL/GenBank/DDBJ whole genome shotgun (WGS) entry which is preliminary data.</text>
</comment>
<feature type="non-terminal residue" evidence="1">
    <location>
        <position position="1"/>
    </location>
</feature>
<accession>A0A1B6NVF6</accession>
<dbReference type="Gene3D" id="3.40.50.720">
    <property type="entry name" value="NAD(P)-binding Rossmann-like Domain"/>
    <property type="match status" value="1"/>
</dbReference>
<dbReference type="SUPFAM" id="SSF51735">
    <property type="entry name" value="NAD(P)-binding Rossmann-fold domains"/>
    <property type="match status" value="1"/>
</dbReference>
<evidence type="ECO:0000313" key="1">
    <source>
        <dbReference type="EMBL" id="KTF07444.1"/>
    </source>
</evidence>
<dbReference type="Pfam" id="PF13561">
    <property type="entry name" value="adh_short_C2"/>
    <property type="match status" value="1"/>
</dbReference>
<protein>
    <submittedName>
        <fullName evidence="1">Short-chain dehydrogenase</fullName>
    </submittedName>
</protein>
<organism evidence="1">
    <name type="scientific">marine sediment metagenome</name>
    <dbReference type="NCBI Taxonomy" id="412755"/>
    <lineage>
        <taxon>unclassified sequences</taxon>
        <taxon>metagenomes</taxon>
        <taxon>ecological metagenomes</taxon>
    </lineage>
</organism>
<gene>
    <name evidence="1" type="ORF">MGSAQ_001059</name>
</gene>
<proteinExistence type="predicted"/>
<dbReference type="AlphaFoldDB" id="A0A1B6NVF6"/>
<reference evidence="1" key="1">
    <citation type="submission" date="2013-11" db="EMBL/GenBank/DDBJ databases">
        <title>Microbial diversity, functional groups and degradation webs in Northern and Southern Mediterranean and Red Sea marine crude oil polluted sites.</title>
        <authorList>
            <person name="Daffonchio D."/>
            <person name="Mapelli F."/>
            <person name="Ferrer M."/>
            <person name="Richter M."/>
            <person name="Cherif A."/>
            <person name="Malkawi H.I."/>
            <person name="Yakimov M.M."/>
            <person name="Abdel-Fattah Y.R."/>
            <person name="Blaghen M."/>
            <person name="Golyshin P.N."/>
            <person name="Kalogerakis N."/>
            <person name="Boon N."/>
            <person name="Magagnini M."/>
            <person name="Fava F."/>
        </authorList>
    </citation>
    <scope>NUCLEOTIDE SEQUENCE</scope>
</reference>
<sequence>LHSIPLGRVAEPDEMAGTVLYLVSDASSYTTGATIVVDGGMLA</sequence>